<proteinExistence type="predicted"/>
<dbReference type="SMART" id="SM00490">
    <property type="entry name" value="HELICc"/>
    <property type="match status" value="1"/>
</dbReference>
<evidence type="ECO:0000313" key="8">
    <source>
        <dbReference type="Proteomes" id="UP000578036"/>
    </source>
</evidence>
<dbReference type="SMART" id="SM00487">
    <property type="entry name" value="DEXDc"/>
    <property type="match status" value="1"/>
</dbReference>
<keyword evidence="4" id="KW-0067">ATP-binding</keyword>
<feature type="domain" description="Helicase ATP-binding" evidence="5">
    <location>
        <begin position="314"/>
        <end position="486"/>
    </location>
</feature>
<feature type="domain" description="Helicase C-terminal" evidence="6">
    <location>
        <begin position="584"/>
        <end position="809"/>
    </location>
</feature>
<dbReference type="InterPro" id="IPR014001">
    <property type="entry name" value="Helicase_ATP-bd"/>
</dbReference>
<keyword evidence="3 7" id="KW-0347">Helicase</keyword>
<dbReference type="AlphaFoldDB" id="A0A7W4VDA8"/>
<dbReference type="InterPro" id="IPR027417">
    <property type="entry name" value="P-loop_NTPase"/>
</dbReference>
<dbReference type="PANTHER" id="PTHR12131">
    <property type="entry name" value="ATP-DEPENDENT RNA AND DNA HELICASE"/>
    <property type="match status" value="1"/>
</dbReference>
<dbReference type="Gene3D" id="3.40.50.300">
    <property type="entry name" value="P-loop containing nucleotide triphosphate hydrolases"/>
    <property type="match status" value="2"/>
</dbReference>
<dbReference type="PROSITE" id="PS51192">
    <property type="entry name" value="HELICASE_ATP_BIND_1"/>
    <property type="match status" value="1"/>
</dbReference>
<dbReference type="InterPro" id="IPR011545">
    <property type="entry name" value="DEAD/DEAH_box_helicase_dom"/>
</dbReference>
<dbReference type="InterPro" id="IPR050699">
    <property type="entry name" value="RNA-DNA_Helicase"/>
</dbReference>
<dbReference type="GO" id="GO:0016787">
    <property type="term" value="F:hydrolase activity"/>
    <property type="evidence" value="ECO:0007669"/>
    <property type="project" value="UniProtKB-KW"/>
</dbReference>
<name>A0A7W4VDA8_9BURK</name>
<dbReference type="GO" id="GO:0003676">
    <property type="term" value="F:nucleic acid binding"/>
    <property type="evidence" value="ECO:0007669"/>
    <property type="project" value="InterPro"/>
</dbReference>
<gene>
    <name evidence="7" type="ORF">FHX61_004156</name>
</gene>
<keyword evidence="8" id="KW-1185">Reference proteome</keyword>
<evidence type="ECO:0000259" key="5">
    <source>
        <dbReference type="PROSITE" id="PS51192"/>
    </source>
</evidence>
<sequence length="1109" mass="122341">MFDDPTSELIRSAPELSGLDPNSLPKVLTKVYAEIVAARLRVRKIADGTSNAAELLENLRPELERLRKIAFTQEAIASVNPEGPQRRGAAFLAATAHYVTLQAQRLMSPAERYNLDALTVGGIAPEVSATLLFLAAGASPDAAEMSLQIQLPEGLPPVERRLLQDIKRLAVGDLDTLLADSTVPEPPSLDGDVTMAEVGASVLYLMLQRCVQSIAAEVLGRPGYQPSLPELERVEALCTRPVVQFQDRLGNSAFPGPRHLASLLKAVGRELPADSLARLPAPPGTDAAFWISGLTLIAKTRPYLWANHRDAVAQGYLDPGISAAISFPTGAGKSTLSELKILSTLCQGKGAIFLAPTLALVDQTARALQKAFPDARLSRERASDNPFDFDVGTRLPPMTVMTPERCLALLGFEPELFKDVGLLVFDECHLLHAGVTDRSRRAVDAMLCILNLSTHAPEADFLLLSAMMSNTEEVAAWLADLTSRTCLPLDMAWKPTRQVRGSVVFPSDQIAELRNRLAAKRHELLNAGKRKPGPPAALKRELKARPLGLVGLRFRWDSVRRDDYALLPLSESETLLSVNATTWKLTPNVNSVAAELAALASRSEGIKSLIFAQTVPFAISAQETAATHLGEANIAFTEDEQHLYDLTLDELGDESALYIEVVEGTSARWPSLCHHGLLLPTERQLHESLFKRPDGVAVLVATSTLAQGMNLPSHVVIIAGDSKFDEDNKQLAQMKAHDLLNAAGRAGRAGQSSYGMVLVIPSNVVDIDDSNSRIGKHWKELQGIFSQSDQCLAIEDPLEAILDRIQELGEYAGGDAEYFLRRLPISTQAADVDGPAKTLLKRSFAAFKMRKNAKEDQLNDRINHTLLARKKLQELDEAPDWADKMAANYGTPSDVLRELKARLETSPPVGRTTLDWFTWTATWLTERPTLISVMTRRESLNGYMGEPFKSLNNDEERGEIAAEVVIAALKAWISGKTLAEIQKLKPTVHSQKHCEQARRFVLRVLPELAYVFSLPELVRRHVAEKDLSLYMDELASIELEKLGSCVREGYDSVEKLALAKVRGKTASRVRVHRQWDEMEWWMDPKMPGETWQEVFERIRRDTEGYRRII</sequence>
<dbReference type="Pfam" id="PF00271">
    <property type="entry name" value="Helicase_C"/>
    <property type="match status" value="1"/>
</dbReference>
<evidence type="ECO:0000313" key="7">
    <source>
        <dbReference type="EMBL" id="MBB3009483.1"/>
    </source>
</evidence>
<organism evidence="7 8">
    <name type="scientific">Cupriavidus alkaliphilus</name>
    <dbReference type="NCBI Taxonomy" id="942866"/>
    <lineage>
        <taxon>Bacteria</taxon>
        <taxon>Pseudomonadati</taxon>
        <taxon>Pseudomonadota</taxon>
        <taxon>Betaproteobacteria</taxon>
        <taxon>Burkholderiales</taxon>
        <taxon>Burkholderiaceae</taxon>
        <taxon>Cupriavidus</taxon>
    </lineage>
</organism>
<evidence type="ECO:0000256" key="1">
    <source>
        <dbReference type="ARBA" id="ARBA00022741"/>
    </source>
</evidence>
<dbReference type="InterPro" id="IPR001650">
    <property type="entry name" value="Helicase_C-like"/>
</dbReference>
<dbReference type="EMBL" id="JACHWF010000005">
    <property type="protein sequence ID" value="MBB3009483.1"/>
    <property type="molecule type" value="Genomic_DNA"/>
</dbReference>
<dbReference type="GO" id="GO:0004386">
    <property type="term" value="F:helicase activity"/>
    <property type="evidence" value="ECO:0007669"/>
    <property type="project" value="UniProtKB-KW"/>
</dbReference>
<dbReference type="SUPFAM" id="SSF52540">
    <property type="entry name" value="P-loop containing nucleoside triphosphate hydrolases"/>
    <property type="match status" value="1"/>
</dbReference>
<dbReference type="GO" id="GO:0005524">
    <property type="term" value="F:ATP binding"/>
    <property type="evidence" value="ECO:0007669"/>
    <property type="project" value="UniProtKB-KW"/>
</dbReference>
<protein>
    <submittedName>
        <fullName evidence="7">Replicative superfamily II helicase</fullName>
    </submittedName>
</protein>
<evidence type="ECO:0000256" key="4">
    <source>
        <dbReference type="ARBA" id="ARBA00022840"/>
    </source>
</evidence>
<keyword evidence="2" id="KW-0378">Hydrolase</keyword>
<dbReference type="Pfam" id="PF00270">
    <property type="entry name" value="DEAD"/>
    <property type="match status" value="1"/>
</dbReference>
<comment type="caution">
    <text evidence="7">The sequence shown here is derived from an EMBL/GenBank/DDBJ whole genome shotgun (WGS) entry which is preliminary data.</text>
</comment>
<evidence type="ECO:0000259" key="6">
    <source>
        <dbReference type="PROSITE" id="PS51194"/>
    </source>
</evidence>
<dbReference type="PANTHER" id="PTHR12131:SF29">
    <property type="entry name" value="DEXH-BOX ATP-DEPENDENT RNA HELICASE DEXH17 ISOFORM X1"/>
    <property type="match status" value="1"/>
</dbReference>
<evidence type="ECO:0000256" key="3">
    <source>
        <dbReference type="ARBA" id="ARBA00022806"/>
    </source>
</evidence>
<dbReference type="PROSITE" id="PS51194">
    <property type="entry name" value="HELICASE_CTER"/>
    <property type="match status" value="1"/>
</dbReference>
<keyword evidence="1" id="KW-0547">Nucleotide-binding</keyword>
<dbReference type="Proteomes" id="UP000578036">
    <property type="component" value="Unassembled WGS sequence"/>
</dbReference>
<accession>A0A7W4VDA8</accession>
<reference evidence="7 8" key="1">
    <citation type="submission" date="2020-08" db="EMBL/GenBank/DDBJ databases">
        <title>Genomic Encyclopedia of Type Strains, Phase IV (KMG-V): Genome sequencing to study the core and pangenomes of soil and plant-associated prokaryotes.</title>
        <authorList>
            <person name="Whitman W."/>
        </authorList>
    </citation>
    <scope>NUCLEOTIDE SEQUENCE [LARGE SCALE GENOMIC DNA]</scope>
    <source>
        <strain evidence="7 8">SLV-2362</strain>
    </source>
</reference>
<dbReference type="RefSeq" id="WP_183300027.1">
    <property type="nucleotide sequence ID" value="NZ_JACHWF010000005.1"/>
</dbReference>
<evidence type="ECO:0000256" key="2">
    <source>
        <dbReference type="ARBA" id="ARBA00022801"/>
    </source>
</evidence>